<dbReference type="InterPro" id="IPR036291">
    <property type="entry name" value="NAD(P)-bd_dom_sf"/>
</dbReference>
<organism evidence="1 2">
    <name type="scientific">Taxus chinensis</name>
    <name type="common">Chinese yew</name>
    <name type="synonym">Taxus wallichiana var. chinensis</name>
    <dbReference type="NCBI Taxonomy" id="29808"/>
    <lineage>
        <taxon>Eukaryota</taxon>
        <taxon>Viridiplantae</taxon>
        <taxon>Streptophyta</taxon>
        <taxon>Embryophyta</taxon>
        <taxon>Tracheophyta</taxon>
        <taxon>Spermatophyta</taxon>
        <taxon>Pinopsida</taxon>
        <taxon>Pinidae</taxon>
        <taxon>Conifers II</taxon>
        <taxon>Cupressales</taxon>
        <taxon>Taxaceae</taxon>
        <taxon>Taxus</taxon>
    </lineage>
</organism>
<name>A0AA38F7X0_TAXCH</name>
<feature type="non-terminal residue" evidence="1">
    <location>
        <position position="109"/>
    </location>
</feature>
<dbReference type="PANTHER" id="PTHR43349">
    <property type="entry name" value="PINORESINOL REDUCTASE-RELATED"/>
    <property type="match status" value="1"/>
</dbReference>
<protein>
    <submittedName>
        <fullName evidence="1">Uncharacterized protein</fullName>
    </submittedName>
</protein>
<gene>
    <name evidence="1" type="ORF">KI387_042799</name>
</gene>
<dbReference type="PANTHER" id="PTHR43349:SF93">
    <property type="entry name" value="ISOFLAVONE REDUCTASE HOMOLOG P3-RELATED"/>
    <property type="match status" value="1"/>
</dbReference>
<reference evidence="1 2" key="1">
    <citation type="journal article" date="2021" name="Nat. Plants">
        <title>The Taxus genome provides insights into paclitaxel biosynthesis.</title>
        <authorList>
            <person name="Xiong X."/>
            <person name="Gou J."/>
            <person name="Liao Q."/>
            <person name="Li Y."/>
            <person name="Zhou Q."/>
            <person name="Bi G."/>
            <person name="Li C."/>
            <person name="Du R."/>
            <person name="Wang X."/>
            <person name="Sun T."/>
            <person name="Guo L."/>
            <person name="Liang H."/>
            <person name="Lu P."/>
            <person name="Wu Y."/>
            <person name="Zhang Z."/>
            <person name="Ro D.K."/>
            <person name="Shang Y."/>
            <person name="Huang S."/>
            <person name="Yan J."/>
        </authorList>
    </citation>
    <scope>NUCLEOTIDE SEQUENCE [LARGE SCALE GENOMIC DNA]</scope>
    <source>
        <strain evidence="1">Ta-2019</strain>
    </source>
</reference>
<evidence type="ECO:0000313" key="2">
    <source>
        <dbReference type="Proteomes" id="UP000824469"/>
    </source>
</evidence>
<evidence type="ECO:0000313" key="1">
    <source>
        <dbReference type="EMBL" id="KAH9292016.1"/>
    </source>
</evidence>
<dbReference type="InterPro" id="IPR050608">
    <property type="entry name" value="NmrA-type/Isoflavone_red_sf"/>
</dbReference>
<sequence length="109" mass="11847">ITPTGTGDLCNVGENVLGDEGSRILLFGRIGYTGRHVAKASSDLGHPTYLLVKQSTASNPQKAELLEYFKASVGLHLHTELHLRYFQEDGGGIHESGVVASRHKWVYDG</sequence>
<feature type="non-terminal residue" evidence="1">
    <location>
        <position position="1"/>
    </location>
</feature>
<dbReference type="Gene3D" id="3.40.50.720">
    <property type="entry name" value="NAD(P)-binding Rossmann-like Domain"/>
    <property type="match status" value="1"/>
</dbReference>
<dbReference type="AlphaFoldDB" id="A0AA38F7X0"/>
<keyword evidence="2" id="KW-1185">Reference proteome</keyword>
<dbReference type="Proteomes" id="UP000824469">
    <property type="component" value="Unassembled WGS sequence"/>
</dbReference>
<comment type="caution">
    <text evidence="1">The sequence shown here is derived from an EMBL/GenBank/DDBJ whole genome shotgun (WGS) entry which is preliminary data.</text>
</comment>
<dbReference type="SUPFAM" id="SSF51735">
    <property type="entry name" value="NAD(P)-binding Rossmann-fold domains"/>
    <property type="match status" value="1"/>
</dbReference>
<dbReference type="EMBL" id="JAHRHJ020003299">
    <property type="protein sequence ID" value="KAH9292016.1"/>
    <property type="molecule type" value="Genomic_DNA"/>
</dbReference>
<proteinExistence type="predicted"/>
<accession>A0AA38F7X0</accession>